<evidence type="ECO:0000313" key="2">
    <source>
        <dbReference type="EMBL" id="TDG74813.1"/>
    </source>
</evidence>
<keyword evidence="1" id="KW-0472">Membrane</keyword>
<accession>A0A4R5NJL5</accession>
<proteinExistence type="predicted"/>
<evidence type="ECO:0000313" key="3">
    <source>
        <dbReference type="Proteomes" id="UP000295257"/>
    </source>
</evidence>
<keyword evidence="1" id="KW-1133">Transmembrane helix</keyword>
<keyword evidence="3" id="KW-1185">Reference proteome</keyword>
<gene>
    <name evidence="2" type="ORF">C5L30_000048</name>
</gene>
<evidence type="ECO:0000256" key="1">
    <source>
        <dbReference type="SAM" id="Phobius"/>
    </source>
</evidence>
<reference evidence="2 3" key="1">
    <citation type="journal article" date="2019" name="Appl. Microbiol. Biotechnol.">
        <title>Uncovering carbohydrate metabolism through a genotype-phenotype association study of 56 lactic acid bacteria genomes.</title>
        <authorList>
            <person name="Buron-Moles G."/>
            <person name="Chailyan A."/>
            <person name="Dolejs I."/>
            <person name="Forster J."/>
            <person name="Miks M.H."/>
        </authorList>
    </citation>
    <scope>NUCLEOTIDE SEQUENCE [LARGE SCALE GENOMIC DNA]</scope>
    <source>
        <strain evidence="2 3">ATCC 29644</strain>
    </source>
</reference>
<feature type="transmembrane region" description="Helical" evidence="1">
    <location>
        <begin position="12"/>
        <end position="29"/>
    </location>
</feature>
<sequence length="117" mass="13993">MNLSNVVVTEIYGGILLFVIAGIIIVLFINDFIRKRMVFACETALRDREKISQISVDNETADYLRRNNNHELHRIDEMISKKDDIIRYKLCLKKRSFDFYLRKQNLWNYKVVAIKMY</sequence>
<protein>
    <submittedName>
        <fullName evidence="2">Uncharacterized protein</fullName>
    </submittedName>
</protein>
<dbReference type="RefSeq" id="WP_010018023.1">
    <property type="nucleotide sequence ID" value="NZ_CAJJMR010000001.1"/>
</dbReference>
<dbReference type="OrthoDB" id="2309405at2"/>
<dbReference type="EMBL" id="PUFN01000002">
    <property type="protein sequence ID" value="TDG74813.1"/>
    <property type="molecule type" value="Genomic_DNA"/>
</dbReference>
<name>A0A4R5NJL5_9LACO</name>
<keyword evidence="1" id="KW-0812">Transmembrane</keyword>
<organism evidence="2 3">
    <name type="scientific">Companilactobacillus farciminis</name>
    <dbReference type="NCBI Taxonomy" id="1612"/>
    <lineage>
        <taxon>Bacteria</taxon>
        <taxon>Bacillati</taxon>
        <taxon>Bacillota</taxon>
        <taxon>Bacilli</taxon>
        <taxon>Lactobacillales</taxon>
        <taxon>Lactobacillaceae</taxon>
        <taxon>Companilactobacillus</taxon>
    </lineage>
</organism>
<comment type="caution">
    <text evidence="2">The sequence shown here is derived from an EMBL/GenBank/DDBJ whole genome shotgun (WGS) entry which is preliminary data.</text>
</comment>
<dbReference type="AlphaFoldDB" id="A0A4R5NJL5"/>
<dbReference type="Proteomes" id="UP000295257">
    <property type="component" value="Unassembled WGS sequence"/>
</dbReference>